<dbReference type="EMBL" id="CAJVPS010001427">
    <property type="protein sequence ID" value="CAG8537629.1"/>
    <property type="molecule type" value="Genomic_DNA"/>
</dbReference>
<proteinExistence type="predicted"/>
<protein>
    <submittedName>
        <fullName evidence="2">1470_t:CDS:1</fullName>
    </submittedName>
</protein>
<accession>A0A9N9AP60</accession>
<gene>
    <name evidence="2" type="ORF">ALEPTO_LOCUS5251</name>
</gene>
<keyword evidence="3" id="KW-1185">Reference proteome</keyword>
<keyword evidence="1" id="KW-1133">Transmembrane helix</keyword>
<keyword evidence="1" id="KW-0812">Transmembrane</keyword>
<organism evidence="2 3">
    <name type="scientific">Ambispora leptoticha</name>
    <dbReference type="NCBI Taxonomy" id="144679"/>
    <lineage>
        <taxon>Eukaryota</taxon>
        <taxon>Fungi</taxon>
        <taxon>Fungi incertae sedis</taxon>
        <taxon>Mucoromycota</taxon>
        <taxon>Glomeromycotina</taxon>
        <taxon>Glomeromycetes</taxon>
        <taxon>Archaeosporales</taxon>
        <taxon>Ambisporaceae</taxon>
        <taxon>Ambispora</taxon>
    </lineage>
</organism>
<comment type="caution">
    <text evidence="2">The sequence shown here is derived from an EMBL/GenBank/DDBJ whole genome shotgun (WGS) entry which is preliminary data.</text>
</comment>
<evidence type="ECO:0000313" key="3">
    <source>
        <dbReference type="Proteomes" id="UP000789508"/>
    </source>
</evidence>
<dbReference type="Proteomes" id="UP000789508">
    <property type="component" value="Unassembled WGS sequence"/>
</dbReference>
<name>A0A9N9AP60_9GLOM</name>
<dbReference type="OrthoDB" id="5596129at2759"/>
<keyword evidence="1" id="KW-0472">Membrane</keyword>
<sequence>MPVSKEKETKKLVTEIAFRVASVILMTSIIIFLAVPKIKKIVQHQDKLTSINIVNKTIEGIPIPNAFVCGALIDHITVEKVPLGKKAIMVEEYLWQTDETILKAGGDLTEDTQNDPCFIFQPNGIFKFKLTNDSDSIDYISINAISNQNVSSGSAIIGAVFGLWNAERDISVIKPFAARTATINHFTFASTIRIDMDNTVHQDFTINKQNTLQIEKFENETIAIKFDYSPDSYMVTEYSEKQPYGWLNLVAEIGGYLTYVTGTWIFLFGRGKYKSWGFVQRFLLKNSPNAKKPPLMKKEEFNKARLSSSSTHPLDSEYHFRTSASGDIYFSAAEILREVDFRINEKFWFLEQTLSRHYLAGFRLREIVKDNHDNNIDIEQQFQTISPPPPIVLNSNSATYLRA</sequence>
<evidence type="ECO:0000256" key="1">
    <source>
        <dbReference type="SAM" id="Phobius"/>
    </source>
</evidence>
<evidence type="ECO:0000313" key="2">
    <source>
        <dbReference type="EMBL" id="CAG8537629.1"/>
    </source>
</evidence>
<dbReference type="AlphaFoldDB" id="A0A9N9AP60"/>
<feature type="transmembrane region" description="Helical" evidence="1">
    <location>
        <begin position="12"/>
        <end position="35"/>
    </location>
</feature>
<reference evidence="2" key="1">
    <citation type="submission" date="2021-06" db="EMBL/GenBank/DDBJ databases">
        <authorList>
            <person name="Kallberg Y."/>
            <person name="Tangrot J."/>
            <person name="Rosling A."/>
        </authorList>
    </citation>
    <scope>NUCLEOTIDE SEQUENCE</scope>
    <source>
        <strain evidence="2">FL130A</strain>
    </source>
</reference>